<protein>
    <recommendedName>
        <fullName evidence="16">Adenosylcobinamide kinase</fullName>
        <ecNumber evidence="8">2.7.1.156</ecNumber>
        <ecNumber evidence="9">2.7.7.62</ecNumber>
    </recommendedName>
    <alternativeName>
        <fullName evidence="17">Adenosylcobinamide-phosphate guanylyltransferase</fullName>
    </alternativeName>
</protein>
<dbReference type="GO" id="GO:0005524">
    <property type="term" value="F:ATP binding"/>
    <property type="evidence" value="ECO:0007669"/>
    <property type="project" value="UniProtKB-KW"/>
</dbReference>
<dbReference type="OrthoDB" id="9799422at2"/>
<comment type="similarity">
    <text evidence="7">Belongs to the CobU/CobP family.</text>
</comment>
<evidence type="ECO:0000256" key="9">
    <source>
        <dbReference type="ARBA" id="ARBA00012523"/>
    </source>
</evidence>
<dbReference type="SUPFAM" id="SSF52540">
    <property type="entry name" value="P-loop containing nucleoside triphosphate hydrolases"/>
    <property type="match status" value="1"/>
</dbReference>
<gene>
    <name evidence="20" type="ORF">DCCM_0940</name>
</gene>
<dbReference type="GO" id="GO:0005525">
    <property type="term" value="F:GTP binding"/>
    <property type="evidence" value="ECO:0007669"/>
    <property type="project" value="UniProtKB-KW"/>
</dbReference>
<keyword evidence="11 20" id="KW-0808">Transferase</keyword>
<comment type="pathway">
    <text evidence="6">Cofactor biosynthesis; adenosylcobalamin biosynthesis; adenosylcobalamin from cob(II)yrinate a,c-diamide: step 5/7.</text>
</comment>
<dbReference type="Pfam" id="PF02283">
    <property type="entry name" value="CobU"/>
    <property type="match status" value="1"/>
</dbReference>
<evidence type="ECO:0000256" key="16">
    <source>
        <dbReference type="ARBA" id="ARBA00029570"/>
    </source>
</evidence>
<comment type="function">
    <text evidence="4">Catalyzes ATP-dependent phosphorylation of adenosylcobinamide and addition of GMP to adenosylcobinamide phosphate.</text>
</comment>
<evidence type="ECO:0000256" key="18">
    <source>
        <dbReference type="PIRSR" id="PIRSR006135-1"/>
    </source>
</evidence>
<keyword evidence="21" id="KW-1185">Reference proteome</keyword>
<evidence type="ECO:0000256" key="10">
    <source>
        <dbReference type="ARBA" id="ARBA00022573"/>
    </source>
</evidence>
<evidence type="ECO:0000256" key="7">
    <source>
        <dbReference type="ARBA" id="ARBA00007490"/>
    </source>
</evidence>
<evidence type="ECO:0000256" key="15">
    <source>
        <dbReference type="ARBA" id="ARBA00023134"/>
    </source>
</evidence>
<name>A0A2L2X9X0_9FIRM</name>
<evidence type="ECO:0000256" key="2">
    <source>
        <dbReference type="ARBA" id="ARBA00000711"/>
    </source>
</evidence>
<comment type="catalytic activity">
    <reaction evidence="3">
        <text>adenosylcob(III)inamide + GTP = adenosylcob(III)inamide phosphate + GDP + H(+)</text>
        <dbReference type="Rhea" id="RHEA:15765"/>
        <dbReference type="ChEBI" id="CHEBI:2480"/>
        <dbReference type="ChEBI" id="CHEBI:15378"/>
        <dbReference type="ChEBI" id="CHEBI:37565"/>
        <dbReference type="ChEBI" id="CHEBI:58189"/>
        <dbReference type="ChEBI" id="CHEBI:58502"/>
        <dbReference type="EC" id="2.7.1.156"/>
    </reaction>
</comment>
<accession>A0A2L2X9X0</accession>
<comment type="catalytic activity">
    <reaction evidence="2">
        <text>adenosylcob(III)inamide phosphate + GTP + H(+) = adenosylcob(III)inamide-GDP + diphosphate</text>
        <dbReference type="Rhea" id="RHEA:22712"/>
        <dbReference type="ChEBI" id="CHEBI:15378"/>
        <dbReference type="ChEBI" id="CHEBI:33019"/>
        <dbReference type="ChEBI" id="CHEBI:37565"/>
        <dbReference type="ChEBI" id="CHEBI:58502"/>
        <dbReference type="ChEBI" id="CHEBI:60487"/>
        <dbReference type="EC" id="2.7.7.62"/>
    </reaction>
</comment>
<dbReference type="RefSeq" id="WP_104371220.1">
    <property type="nucleotide sequence ID" value="NZ_BFAV01000045.1"/>
</dbReference>
<organism evidence="20 21">
    <name type="scientific">Desulfocucumis palustris</name>
    <dbReference type="NCBI Taxonomy" id="1898651"/>
    <lineage>
        <taxon>Bacteria</taxon>
        <taxon>Bacillati</taxon>
        <taxon>Bacillota</taxon>
        <taxon>Clostridia</taxon>
        <taxon>Eubacteriales</taxon>
        <taxon>Desulfocucumaceae</taxon>
        <taxon>Desulfocucumis</taxon>
    </lineage>
</organism>
<dbReference type="CDD" id="cd00544">
    <property type="entry name" value="CobU"/>
    <property type="match status" value="1"/>
</dbReference>
<dbReference type="GO" id="GO:0043752">
    <property type="term" value="F:adenosylcobinamide kinase activity"/>
    <property type="evidence" value="ECO:0007669"/>
    <property type="project" value="UniProtKB-EC"/>
</dbReference>
<dbReference type="PANTHER" id="PTHR34848">
    <property type="match status" value="1"/>
</dbReference>
<feature type="binding site" evidence="19">
    <location>
        <begin position="53"/>
        <end position="56"/>
    </location>
    <ligand>
        <name>GTP</name>
        <dbReference type="ChEBI" id="CHEBI:37565"/>
    </ligand>
</feature>
<dbReference type="PIRSF" id="PIRSF006135">
    <property type="entry name" value="CobU"/>
    <property type="match status" value="1"/>
</dbReference>
<dbReference type="PANTHER" id="PTHR34848:SF1">
    <property type="entry name" value="BIFUNCTIONAL ADENOSYLCOBALAMIN BIOSYNTHESIS PROTEIN COBU"/>
    <property type="match status" value="1"/>
</dbReference>
<dbReference type="Gene3D" id="3.40.50.300">
    <property type="entry name" value="P-loop containing nucleotide triphosphate hydrolases"/>
    <property type="match status" value="1"/>
</dbReference>
<evidence type="ECO:0000313" key="21">
    <source>
        <dbReference type="Proteomes" id="UP000239549"/>
    </source>
</evidence>
<dbReference type="EC" id="2.7.1.156" evidence="8"/>
<evidence type="ECO:0000256" key="12">
    <source>
        <dbReference type="ARBA" id="ARBA00022741"/>
    </source>
</evidence>
<evidence type="ECO:0000256" key="5">
    <source>
        <dbReference type="ARBA" id="ARBA00004692"/>
    </source>
</evidence>
<reference evidence="21" key="1">
    <citation type="submission" date="2018-02" db="EMBL/GenBank/DDBJ databases">
        <title>Genome sequence of Desulfocucumis palustris strain NAW-5.</title>
        <authorList>
            <person name="Watanabe M."/>
            <person name="Kojima H."/>
            <person name="Fukui M."/>
        </authorList>
    </citation>
    <scope>NUCLEOTIDE SEQUENCE [LARGE SCALE GENOMIC DNA]</scope>
    <source>
        <strain evidence="21">NAW-5</strain>
    </source>
</reference>
<evidence type="ECO:0000256" key="6">
    <source>
        <dbReference type="ARBA" id="ARBA00005159"/>
    </source>
</evidence>
<feature type="active site" description="GMP-histidine intermediate" evidence="18">
    <location>
        <position position="52"/>
    </location>
</feature>
<keyword evidence="10" id="KW-0169">Cobalamin biosynthesis</keyword>
<keyword evidence="12 19" id="KW-0547">Nucleotide-binding</keyword>
<dbReference type="GO" id="GO:0008820">
    <property type="term" value="F:cobinamide phosphate guanylyltransferase activity"/>
    <property type="evidence" value="ECO:0007669"/>
    <property type="project" value="UniProtKB-EC"/>
</dbReference>
<comment type="caution">
    <text evidence="20">The sequence shown here is derived from an EMBL/GenBank/DDBJ whole genome shotgun (WGS) entry which is preliminary data.</text>
</comment>
<dbReference type="GO" id="GO:0009236">
    <property type="term" value="P:cobalamin biosynthetic process"/>
    <property type="evidence" value="ECO:0007669"/>
    <property type="project" value="UniProtKB-UniPathway"/>
</dbReference>
<evidence type="ECO:0000256" key="19">
    <source>
        <dbReference type="PIRSR" id="PIRSR006135-2"/>
    </source>
</evidence>
<evidence type="ECO:0000256" key="17">
    <source>
        <dbReference type="ARBA" id="ARBA00030571"/>
    </source>
</evidence>
<keyword evidence="14" id="KW-0067">ATP-binding</keyword>
<evidence type="ECO:0000313" key="20">
    <source>
        <dbReference type="EMBL" id="GBF32744.1"/>
    </source>
</evidence>
<evidence type="ECO:0000256" key="13">
    <source>
        <dbReference type="ARBA" id="ARBA00022777"/>
    </source>
</evidence>
<dbReference type="UniPathway" id="UPA00148">
    <property type="reaction ID" value="UER00236"/>
</dbReference>
<dbReference type="EMBL" id="BFAV01000045">
    <property type="protein sequence ID" value="GBF32744.1"/>
    <property type="molecule type" value="Genomic_DNA"/>
</dbReference>
<evidence type="ECO:0000256" key="8">
    <source>
        <dbReference type="ARBA" id="ARBA00012016"/>
    </source>
</evidence>
<evidence type="ECO:0000256" key="14">
    <source>
        <dbReference type="ARBA" id="ARBA00022840"/>
    </source>
</evidence>
<feature type="binding site" evidence="19">
    <location>
        <begin position="36"/>
        <end position="38"/>
    </location>
    <ligand>
        <name>GTP</name>
        <dbReference type="ChEBI" id="CHEBI:37565"/>
    </ligand>
</feature>
<feature type="binding site" evidence="19">
    <location>
        <begin position="11"/>
        <end position="18"/>
    </location>
    <ligand>
        <name>GTP</name>
        <dbReference type="ChEBI" id="CHEBI:37565"/>
    </ligand>
</feature>
<feature type="binding site" evidence="19">
    <location>
        <position position="64"/>
    </location>
    <ligand>
        <name>GTP</name>
        <dbReference type="ChEBI" id="CHEBI:37565"/>
    </ligand>
</feature>
<keyword evidence="13" id="KW-0418">Kinase</keyword>
<keyword evidence="15 19" id="KW-0342">GTP-binding</keyword>
<proteinExistence type="inferred from homology"/>
<comment type="catalytic activity">
    <reaction evidence="1">
        <text>adenosylcob(III)inamide + ATP = adenosylcob(III)inamide phosphate + ADP + H(+)</text>
        <dbReference type="Rhea" id="RHEA:15769"/>
        <dbReference type="ChEBI" id="CHEBI:2480"/>
        <dbReference type="ChEBI" id="CHEBI:15378"/>
        <dbReference type="ChEBI" id="CHEBI:30616"/>
        <dbReference type="ChEBI" id="CHEBI:58502"/>
        <dbReference type="ChEBI" id="CHEBI:456216"/>
        <dbReference type="EC" id="2.7.1.156"/>
    </reaction>
</comment>
<feature type="binding site" evidence="19">
    <location>
        <position position="86"/>
    </location>
    <ligand>
        <name>GTP</name>
        <dbReference type="ChEBI" id="CHEBI:37565"/>
    </ligand>
</feature>
<dbReference type="EC" id="2.7.7.62" evidence="9"/>
<evidence type="ECO:0000256" key="11">
    <source>
        <dbReference type="ARBA" id="ARBA00022679"/>
    </source>
</evidence>
<keyword evidence="20" id="KW-0548">Nucleotidyltransferase</keyword>
<dbReference type="InterPro" id="IPR027417">
    <property type="entry name" value="P-loop_NTPase"/>
</dbReference>
<evidence type="ECO:0000256" key="3">
    <source>
        <dbReference type="ARBA" id="ARBA00001522"/>
    </source>
</evidence>
<dbReference type="InterPro" id="IPR003203">
    <property type="entry name" value="CobU/CobP"/>
</dbReference>
<dbReference type="NCBIfam" id="NF004469">
    <property type="entry name" value="PRK05800.1"/>
    <property type="match status" value="1"/>
</dbReference>
<sequence>MNRGKFILVLGGARSGKSEFAESLAFQLGMPVTYVATAAAGDEEMSRRIEKHRSRRPARWNTVEEPLLLPEAVQRHGAEPGVLLIDCLTVWLTNLLLDDNIPFAGAGEPEKEEYIQGRVEELAAFTAAGKAHVIMVANEVGLGIVPAYPLGRLFRDVAGRANRSLAARADQVYLVTAGLAMEIKSKAVNNWGHSFRNS</sequence>
<evidence type="ECO:0000256" key="1">
    <source>
        <dbReference type="ARBA" id="ARBA00000312"/>
    </source>
</evidence>
<dbReference type="Proteomes" id="UP000239549">
    <property type="component" value="Unassembled WGS sequence"/>
</dbReference>
<dbReference type="AlphaFoldDB" id="A0A2L2X9X0"/>
<comment type="pathway">
    <text evidence="5">Cofactor biosynthesis; adenosylcobalamin biosynthesis; adenosylcobalamin from cob(II)yrinate a,c-diamide: step 6/7.</text>
</comment>
<evidence type="ECO:0000256" key="4">
    <source>
        <dbReference type="ARBA" id="ARBA00003889"/>
    </source>
</evidence>